<evidence type="ECO:0000259" key="7">
    <source>
        <dbReference type="PROSITE" id="PS00715"/>
    </source>
</evidence>
<dbReference type="Gene3D" id="1.20.140.160">
    <property type="match status" value="1"/>
</dbReference>
<comment type="similarity">
    <text evidence="5">Belongs to the sigma-70 factor family.</text>
</comment>
<evidence type="ECO:0000256" key="1">
    <source>
        <dbReference type="ARBA" id="ARBA00023015"/>
    </source>
</evidence>
<keyword evidence="2 5" id="KW-0731">Sigma factor</keyword>
<dbReference type="SUPFAM" id="SSF88659">
    <property type="entry name" value="Sigma3 and sigma4 domains of RNA polymerase sigma factors"/>
    <property type="match status" value="2"/>
</dbReference>
<dbReference type="EMBL" id="BIFQ01000001">
    <property type="protein sequence ID" value="GCE05638.1"/>
    <property type="molecule type" value="Genomic_DNA"/>
</dbReference>
<dbReference type="InterPro" id="IPR013324">
    <property type="entry name" value="RNA_pol_sigma_r3/r4-like"/>
</dbReference>
<evidence type="ECO:0000256" key="4">
    <source>
        <dbReference type="ARBA" id="ARBA00023163"/>
    </source>
</evidence>
<dbReference type="InterPro" id="IPR012845">
    <property type="entry name" value="RNA_pol_sigma_FliA_WhiG"/>
</dbReference>
<evidence type="ECO:0000256" key="5">
    <source>
        <dbReference type="RuleBase" id="RU362124"/>
    </source>
</evidence>
<dbReference type="Pfam" id="PF04539">
    <property type="entry name" value="Sigma70_r3"/>
    <property type="match status" value="1"/>
</dbReference>
<name>A0A401ZG17_9CHLR</name>
<dbReference type="NCBIfam" id="TIGR02937">
    <property type="entry name" value="sigma70-ECF"/>
    <property type="match status" value="1"/>
</dbReference>
<evidence type="ECO:0000256" key="6">
    <source>
        <dbReference type="SAM" id="MobiDB-lite"/>
    </source>
</evidence>
<keyword evidence="10" id="KW-1185">Reference proteome</keyword>
<dbReference type="RefSeq" id="WP_160145869.1">
    <property type="nucleotide sequence ID" value="NZ_BIFQ01000001.1"/>
</dbReference>
<organism evidence="9 10">
    <name type="scientific">Dictyobacter aurantiacus</name>
    <dbReference type="NCBI Taxonomy" id="1936993"/>
    <lineage>
        <taxon>Bacteria</taxon>
        <taxon>Bacillati</taxon>
        <taxon>Chloroflexota</taxon>
        <taxon>Ktedonobacteria</taxon>
        <taxon>Ktedonobacterales</taxon>
        <taxon>Dictyobacteraceae</taxon>
        <taxon>Dictyobacter</taxon>
    </lineage>
</organism>
<dbReference type="InterPro" id="IPR007627">
    <property type="entry name" value="RNA_pol_sigma70_r2"/>
</dbReference>
<dbReference type="InterPro" id="IPR007624">
    <property type="entry name" value="RNA_pol_sigma70_r3"/>
</dbReference>
<dbReference type="OrthoDB" id="9799825at2"/>
<dbReference type="NCBIfam" id="NF005413">
    <property type="entry name" value="PRK06986.1"/>
    <property type="match status" value="1"/>
</dbReference>
<accession>A0A401ZG17</accession>
<dbReference type="PANTHER" id="PTHR30385">
    <property type="entry name" value="SIGMA FACTOR F FLAGELLAR"/>
    <property type="match status" value="1"/>
</dbReference>
<dbReference type="GO" id="GO:0006352">
    <property type="term" value="P:DNA-templated transcription initiation"/>
    <property type="evidence" value="ECO:0007669"/>
    <property type="project" value="InterPro"/>
</dbReference>
<dbReference type="GO" id="GO:0016987">
    <property type="term" value="F:sigma factor activity"/>
    <property type="evidence" value="ECO:0007669"/>
    <property type="project" value="UniProtKB-KW"/>
</dbReference>
<dbReference type="GO" id="GO:0003899">
    <property type="term" value="F:DNA-directed RNA polymerase activity"/>
    <property type="evidence" value="ECO:0007669"/>
    <property type="project" value="InterPro"/>
</dbReference>
<comment type="caution">
    <text evidence="9">The sequence shown here is derived from an EMBL/GenBank/DDBJ whole genome shotgun (WGS) entry which is preliminary data.</text>
</comment>
<proteinExistence type="inferred from homology"/>
<feature type="domain" description="RNA polymerase sigma-70" evidence="8">
    <location>
        <begin position="222"/>
        <end position="248"/>
    </location>
</feature>
<evidence type="ECO:0000256" key="2">
    <source>
        <dbReference type="ARBA" id="ARBA00023082"/>
    </source>
</evidence>
<dbReference type="Pfam" id="PF04545">
    <property type="entry name" value="Sigma70_r4"/>
    <property type="match status" value="1"/>
</dbReference>
<dbReference type="Gene3D" id="1.10.1740.10">
    <property type="match status" value="1"/>
</dbReference>
<dbReference type="AlphaFoldDB" id="A0A401ZG17"/>
<dbReference type="Proteomes" id="UP000287224">
    <property type="component" value="Unassembled WGS sequence"/>
</dbReference>
<dbReference type="Pfam" id="PF04542">
    <property type="entry name" value="Sigma70_r2"/>
    <property type="match status" value="1"/>
</dbReference>
<keyword evidence="1 5" id="KW-0805">Transcription regulation</keyword>
<dbReference type="InterPro" id="IPR013325">
    <property type="entry name" value="RNA_pol_sigma_r2"/>
</dbReference>
<comment type="function">
    <text evidence="5">Sigma factors are initiation factors that promote the attachment of RNA polymerase to specific initiation sites and are then released.</text>
</comment>
<feature type="compositionally biased region" description="Polar residues" evidence="6">
    <location>
        <begin position="291"/>
        <end position="302"/>
    </location>
</feature>
<evidence type="ECO:0000313" key="10">
    <source>
        <dbReference type="Proteomes" id="UP000287224"/>
    </source>
</evidence>
<reference evidence="10" key="1">
    <citation type="submission" date="2018-12" db="EMBL/GenBank/DDBJ databases">
        <title>Tengunoibacter tsumagoiensis gen. nov., sp. nov., Dictyobacter kobayashii sp. nov., D. alpinus sp. nov., and D. joshuensis sp. nov. and description of Dictyobacteraceae fam. nov. within the order Ktedonobacterales isolated from Tengu-no-mugimeshi.</title>
        <authorList>
            <person name="Wang C.M."/>
            <person name="Zheng Y."/>
            <person name="Sakai Y."/>
            <person name="Toyoda A."/>
            <person name="Minakuchi Y."/>
            <person name="Abe K."/>
            <person name="Yokota A."/>
            <person name="Yabe S."/>
        </authorList>
    </citation>
    <scope>NUCLEOTIDE SEQUENCE [LARGE SCALE GENOMIC DNA]</scope>
    <source>
        <strain evidence="10">S-27</strain>
    </source>
</reference>
<feature type="domain" description="RNA polymerase sigma-70" evidence="7">
    <location>
        <begin position="55"/>
        <end position="68"/>
    </location>
</feature>
<feature type="region of interest" description="Disordered" evidence="6">
    <location>
        <begin position="271"/>
        <end position="320"/>
    </location>
</feature>
<dbReference type="PRINTS" id="PR00046">
    <property type="entry name" value="SIGMA70FCT"/>
</dbReference>
<gene>
    <name evidence="9" type="ORF">KDAU_29670</name>
</gene>
<dbReference type="CDD" id="cd06171">
    <property type="entry name" value="Sigma70_r4"/>
    <property type="match status" value="1"/>
</dbReference>
<sequence length="320" mass="35690">MGTDAPAEVDRLWEKYVEHRTAELRNELITLYAPLVRFVVGRLGIPPTGLLDAEDLVSYGMIGLINAIDRFDPARGVRFEAFASVRIRGAVIDQLRSLNWLPRSAISRVRQVESALAVLEQRLGRPAKEDEVAEEIGVSTERYRQMLLEMNATVLSLDAPLGSLLQDDEVTSLSELLEDQSSPGPVEQAEQQELTDILGAAIDHLPEREKLLLALYYQEELTMKEISKVLSVSESRVCQLHIQAIMRLRSALHAYHQDEGEHQEEVIGVGRSRKKHAGAAKGDAHQKENTDTTSPTYANQEARNTRALTGHGSRGRRKIS</sequence>
<dbReference type="GO" id="GO:0003677">
    <property type="term" value="F:DNA binding"/>
    <property type="evidence" value="ECO:0007669"/>
    <property type="project" value="UniProtKB-KW"/>
</dbReference>
<dbReference type="InterPro" id="IPR014284">
    <property type="entry name" value="RNA_pol_sigma-70_dom"/>
</dbReference>
<dbReference type="PROSITE" id="PS00715">
    <property type="entry name" value="SIGMA70_1"/>
    <property type="match status" value="1"/>
</dbReference>
<dbReference type="PANTHER" id="PTHR30385:SF7">
    <property type="entry name" value="RNA POLYMERASE SIGMA FACTOR FLIA"/>
    <property type="match status" value="1"/>
</dbReference>
<dbReference type="PROSITE" id="PS00716">
    <property type="entry name" value="SIGMA70_2"/>
    <property type="match status" value="1"/>
</dbReference>
<evidence type="ECO:0000313" key="9">
    <source>
        <dbReference type="EMBL" id="GCE05638.1"/>
    </source>
</evidence>
<dbReference type="SUPFAM" id="SSF88946">
    <property type="entry name" value="Sigma2 domain of RNA polymerase sigma factors"/>
    <property type="match status" value="1"/>
</dbReference>
<protein>
    <recommendedName>
        <fullName evidence="5">RNA polymerase sigma factor</fullName>
    </recommendedName>
</protein>
<keyword evidence="4 5" id="KW-0804">Transcription</keyword>
<dbReference type="InterPro" id="IPR000943">
    <property type="entry name" value="RNA_pol_sigma70"/>
</dbReference>
<evidence type="ECO:0000259" key="8">
    <source>
        <dbReference type="PROSITE" id="PS00716"/>
    </source>
</evidence>
<dbReference type="NCBIfam" id="TIGR02479">
    <property type="entry name" value="FliA_WhiG"/>
    <property type="match status" value="1"/>
</dbReference>
<keyword evidence="3 5" id="KW-0238">DNA-binding</keyword>
<dbReference type="InterPro" id="IPR007630">
    <property type="entry name" value="RNA_pol_sigma70_r4"/>
</dbReference>
<evidence type="ECO:0000256" key="3">
    <source>
        <dbReference type="ARBA" id="ARBA00023125"/>
    </source>
</evidence>